<keyword evidence="1" id="KW-0732">Signal</keyword>
<dbReference type="EMBL" id="JBDIVE010000003">
    <property type="protein sequence ID" value="MEN3068311.1"/>
    <property type="molecule type" value="Genomic_DNA"/>
</dbReference>
<reference evidence="2 3" key="1">
    <citation type="journal article" date="2018" name="Int. J. Syst. Evol. Microbiol.">
        <title>Uliginosibacterium sediminicola sp. nov., isolated from freshwater sediment.</title>
        <authorList>
            <person name="Hwang W.M."/>
            <person name="Kim S.M."/>
            <person name="Kang K."/>
            <person name="Ahn T.Y."/>
        </authorList>
    </citation>
    <scope>NUCLEOTIDE SEQUENCE [LARGE SCALE GENOMIC DNA]</scope>
    <source>
        <strain evidence="2 3">M1-21</strain>
    </source>
</reference>
<protein>
    <submittedName>
        <fullName evidence="2">DUF1329 domain-containing protein</fullName>
    </submittedName>
</protein>
<evidence type="ECO:0000313" key="2">
    <source>
        <dbReference type="EMBL" id="MEN3068311.1"/>
    </source>
</evidence>
<dbReference type="Pfam" id="PF07044">
    <property type="entry name" value="DUF1329"/>
    <property type="match status" value="1"/>
</dbReference>
<dbReference type="Gene3D" id="2.50.20.10">
    <property type="entry name" value="Lipoprotein localisation LolA/LolB/LppX"/>
    <property type="match status" value="1"/>
</dbReference>
<evidence type="ECO:0000256" key="1">
    <source>
        <dbReference type="SAM" id="SignalP"/>
    </source>
</evidence>
<dbReference type="Proteomes" id="UP001410394">
    <property type="component" value="Unassembled WGS sequence"/>
</dbReference>
<feature type="signal peptide" evidence="1">
    <location>
        <begin position="1"/>
        <end position="25"/>
    </location>
</feature>
<dbReference type="RefSeq" id="WP_345919081.1">
    <property type="nucleotide sequence ID" value="NZ_JBDIVE010000003.1"/>
</dbReference>
<accession>A0ABU9YX80</accession>
<proteinExistence type="predicted"/>
<gene>
    <name evidence="2" type="ORF">ABDB84_07455</name>
</gene>
<comment type="caution">
    <text evidence="2">The sequence shown here is derived from an EMBL/GenBank/DDBJ whole genome shotgun (WGS) entry which is preliminary data.</text>
</comment>
<dbReference type="InterPro" id="IPR010752">
    <property type="entry name" value="DUF1329"/>
</dbReference>
<feature type="chain" id="PRO_5045492227" evidence="1">
    <location>
        <begin position="26"/>
        <end position="454"/>
    </location>
</feature>
<evidence type="ECO:0000313" key="3">
    <source>
        <dbReference type="Proteomes" id="UP001410394"/>
    </source>
</evidence>
<keyword evidence="3" id="KW-1185">Reference proteome</keyword>
<organism evidence="2 3">
    <name type="scientific">Uliginosibacterium sediminicola</name>
    <dbReference type="NCBI Taxonomy" id="2024550"/>
    <lineage>
        <taxon>Bacteria</taxon>
        <taxon>Pseudomonadati</taxon>
        <taxon>Pseudomonadota</taxon>
        <taxon>Betaproteobacteria</taxon>
        <taxon>Rhodocyclales</taxon>
        <taxon>Zoogloeaceae</taxon>
        <taxon>Uliginosibacterium</taxon>
    </lineage>
</organism>
<sequence>MHAHLRACLLISLTAAATHFGAAQAAVSAEEAASLKTSLTPMGAEKAANKDGTIPAWDGGVAFSNKPITGRRSDPYANEKPRLVITAKNMEQYADKLSDGVKAMLKRYPDSFRLDVYPTHRTAALPQWAYDNTFKNATRGKLIEGPGGPQPDNVQGGVPFPIPKSGAEVMWNHLLRWKGEAWHWDATQYVVTADGKAVLTNNGAADQQSPYWFKDGSPENFSGDYYNLRLVNAGPPIRAGEAIVARLNLNEDKSSTWVYLTGQRRVRKLPNSCCDTPSPTTAGLMSVDELEVFTGKLGRFDWKLLGKKELFVPYNSNRTLQPGKDADVLGKGHLNPDEVRWELHRVWVVEATLKAGERHTASRSVYYVDEDSWYALLGDRWDSKGQLWRNMWALPIVMPDLPGITAKTFGYYDLLAGTWYVNGLFNEKKEQYRLVPTFPATHFTPDALAAEGVR</sequence>
<name>A0ABU9YX80_9RHOO</name>
<dbReference type="CDD" id="cd16329">
    <property type="entry name" value="LolA_like"/>
    <property type="match status" value="1"/>
</dbReference>